<keyword evidence="3" id="KW-0732">Signal</keyword>
<keyword evidence="6" id="KW-1185">Reference proteome</keyword>
<evidence type="ECO:0000259" key="4">
    <source>
        <dbReference type="SMART" id="SM00656"/>
    </source>
</evidence>
<reference evidence="5 6" key="1">
    <citation type="submission" date="2018-07" db="EMBL/GenBank/DDBJ databases">
        <title>Lottiidibacillus patelloidae gen. nov., sp. nov., isolated from the intestinal tract of a marine limpet and the reclassification of B. taeanensis BH030017T, B. algicola KMM 3737T and B. hwajinpoensis SW-72T as genus Lottiidibacillus.</title>
        <authorList>
            <person name="Liu R."/>
            <person name="Huang Z."/>
        </authorList>
    </citation>
    <scope>NUCLEOTIDE SEQUENCE [LARGE SCALE GENOMIC DNA]</scope>
    <source>
        <strain evidence="5 6">BH030017</strain>
    </source>
</reference>
<sequence length="437" mass="49520">MKKIIRLIVVMVTLFALTVSSVSAENLTKLGREVLSSKDGWAAYGEGTTGGSAADEEHVFTVTKKSELIKALDDASDIPKIIYVKGTIDINVDENNNPMKAEDYADPAYDFDDYLEVYSPDVWGYEKEVDGLLEEARARSQKNQENNIVLHVGSNTTIFGLGDDATIVGGALVLDGVENVIIRNIEFEAPLDFFPQWDPTDGEYGEWNSDYDNVTITDNSHHIWIDHNTFSDGENVDSDFGTYFDRLYQRHDGLLDIKNGSNYVTVSYNVFKDHDKVTIVGSSDSKTSDRGKLKVTFHHNYYKNLNQRLPRVRFGEVHVYNNYYEFSKDANYEFGYVWGVGKESKIYVENNYFNFDWDVELSKIIKDWKGTTIFETGSMVNGSSKHHKVDLIAEFNKKNTVQLNENVDWTPKLYERIDPTQSVPAKVKAHAGAGNLH</sequence>
<organism evidence="5 6">
    <name type="scientific">Bacillus taeanensis</name>
    <dbReference type="NCBI Taxonomy" id="273032"/>
    <lineage>
        <taxon>Bacteria</taxon>
        <taxon>Bacillati</taxon>
        <taxon>Bacillota</taxon>
        <taxon>Bacilli</taxon>
        <taxon>Bacillales</taxon>
        <taxon>Bacillaceae</taxon>
        <taxon>Bacillus</taxon>
    </lineage>
</organism>
<dbReference type="EMBL" id="QOCW01000008">
    <property type="protein sequence ID" value="RBW69723.1"/>
    <property type="molecule type" value="Genomic_DNA"/>
</dbReference>
<dbReference type="PANTHER" id="PTHR31683:SF18">
    <property type="entry name" value="PECTATE LYASE 21-RELATED"/>
    <property type="match status" value="1"/>
</dbReference>
<dbReference type="InterPro" id="IPR011050">
    <property type="entry name" value="Pectin_lyase_fold/virulence"/>
</dbReference>
<protein>
    <submittedName>
        <fullName evidence="5">Pectate lyase</fullName>
    </submittedName>
</protein>
<dbReference type="InterPro" id="IPR012334">
    <property type="entry name" value="Pectin_lyas_fold"/>
</dbReference>
<dbReference type="SUPFAM" id="SSF51126">
    <property type="entry name" value="Pectin lyase-like"/>
    <property type="match status" value="1"/>
</dbReference>
<keyword evidence="2" id="KW-0964">Secreted</keyword>
<dbReference type="SMART" id="SM00656">
    <property type="entry name" value="Amb_all"/>
    <property type="match status" value="1"/>
</dbReference>
<proteinExistence type="inferred from homology"/>
<dbReference type="InterPro" id="IPR002022">
    <property type="entry name" value="Pec_lyase"/>
</dbReference>
<dbReference type="GO" id="GO:0005576">
    <property type="term" value="C:extracellular region"/>
    <property type="evidence" value="ECO:0007669"/>
    <property type="project" value="UniProtKB-SubCell"/>
</dbReference>
<feature type="signal peptide" evidence="3">
    <location>
        <begin position="1"/>
        <end position="24"/>
    </location>
</feature>
<gene>
    <name evidence="5" type="ORF">DS031_09300</name>
</gene>
<dbReference type="RefSeq" id="WP_113805806.1">
    <property type="nucleotide sequence ID" value="NZ_QOCW01000008.1"/>
</dbReference>
<evidence type="ECO:0000313" key="6">
    <source>
        <dbReference type="Proteomes" id="UP000253314"/>
    </source>
</evidence>
<evidence type="ECO:0000256" key="3">
    <source>
        <dbReference type="SAM" id="SignalP"/>
    </source>
</evidence>
<keyword evidence="1 2" id="KW-0456">Lyase</keyword>
<feature type="domain" description="Pectate lyase" evidence="4">
    <location>
        <begin position="108"/>
        <end position="359"/>
    </location>
</feature>
<comment type="similarity">
    <text evidence="2">Belongs to the polysaccharide lyase 1 family.</text>
</comment>
<keyword evidence="2" id="KW-0119">Carbohydrate metabolism</keyword>
<dbReference type="PANTHER" id="PTHR31683">
    <property type="entry name" value="PECTATE LYASE 18-RELATED"/>
    <property type="match status" value="1"/>
</dbReference>
<dbReference type="GO" id="GO:0000272">
    <property type="term" value="P:polysaccharide catabolic process"/>
    <property type="evidence" value="ECO:0007669"/>
    <property type="project" value="UniProtKB-KW"/>
</dbReference>
<accession>A0A366XZZ2</accession>
<evidence type="ECO:0000256" key="1">
    <source>
        <dbReference type="ARBA" id="ARBA00023239"/>
    </source>
</evidence>
<dbReference type="OrthoDB" id="148600at2"/>
<comment type="caution">
    <text evidence="5">The sequence shown here is derived from an EMBL/GenBank/DDBJ whole genome shotgun (WGS) entry which is preliminary data.</text>
</comment>
<keyword evidence="2" id="KW-0624">Polysaccharide degradation</keyword>
<dbReference type="AlphaFoldDB" id="A0A366XZZ2"/>
<dbReference type="Pfam" id="PF00544">
    <property type="entry name" value="Pectate_lyase_4"/>
    <property type="match status" value="2"/>
</dbReference>
<name>A0A366XZZ2_9BACI</name>
<dbReference type="GO" id="GO:0030570">
    <property type="term" value="F:pectate lyase activity"/>
    <property type="evidence" value="ECO:0007669"/>
    <property type="project" value="InterPro"/>
</dbReference>
<evidence type="ECO:0000256" key="2">
    <source>
        <dbReference type="RuleBase" id="RU361173"/>
    </source>
</evidence>
<feature type="chain" id="PRO_5016637751" evidence="3">
    <location>
        <begin position="25"/>
        <end position="437"/>
    </location>
</feature>
<comment type="subcellular location">
    <subcellularLocation>
        <location evidence="2">Secreted</location>
    </subcellularLocation>
</comment>
<evidence type="ECO:0000313" key="5">
    <source>
        <dbReference type="EMBL" id="RBW69723.1"/>
    </source>
</evidence>
<dbReference type="InterPro" id="IPR045032">
    <property type="entry name" value="PEL"/>
</dbReference>
<dbReference type="Proteomes" id="UP000253314">
    <property type="component" value="Unassembled WGS sequence"/>
</dbReference>
<dbReference type="Gene3D" id="2.160.20.10">
    <property type="entry name" value="Single-stranded right-handed beta-helix, Pectin lyase-like"/>
    <property type="match status" value="1"/>
</dbReference>